<dbReference type="EMBL" id="FWZT01000006">
    <property type="protein sequence ID" value="SMF16407.1"/>
    <property type="molecule type" value="Genomic_DNA"/>
</dbReference>
<evidence type="ECO:0000313" key="6">
    <source>
        <dbReference type="EMBL" id="SMF16407.1"/>
    </source>
</evidence>
<dbReference type="InterPro" id="IPR023408">
    <property type="entry name" value="MscS_beta-dom_sf"/>
</dbReference>
<dbReference type="Pfam" id="PF00924">
    <property type="entry name" value="MS_channel_2nd"/>
    <property type="match status" value="1"/>
</dbReference>
<reference evidence="7" key="1">
    <citation type="submission" date="2017-04" db="EMBL/GenBank/DDBJ databases">
        <authorList>
            <person name="Varghese N."/>
            <person name="Submissions S."/>
        </authorList>
    </citation>
    <scope>NUCLEOTIDE SEQUENCE [LARGE SCALE GENOMIC DNA]</scope>
    <source>
        <strain evidence="7">RKEM611</strain>
    </source>
</reference>
<evidence type="ECO:0000313" key="7">
    <source>
        <dbReference type="Proteomes" id="UP000192907"/>
    </source>
</evidence>
<protein>
    <submittedName>
        <fullName evidence="6">Mechanosensitive ion channel</fullName>
    </submittedName>
</protein>
<dbReference type="Proteomes" id="UP000192907">
    <property type="component" value="Unassembled WGS sequence"/>
</dbReference>
<proteinExistence type="predicted"/>
<evidence type="ECO:0000256" key="1">
    <source>
        <dbReference type="ARBA" id="ARBA00004370"/>
    </source>
</evidence>
<evidence type="ECO:0000256" key="3">
    <source>
        <dbReference type="ARBA" id="ARBA00022989"/>
    </source>
</evidence>
<dbReference type="PANTHER" id="PTHR30566:SF25">
    <property type="entry name" value="INNER MEMBRANE PROTEIN"/>
    <property type="match status" value="1"/>
</dbReference>
<dbReference type="Gene3D" id="2.30.30.60">
    <property type="match status" value="1"/>
</dbReference>
<evidence type="ECO:0000259" key="5">
    <source>
        <dbReference type="Pfam" id="PF00924"/>
    </source>
</evidence>
<comment type="subcellular location">
    <subcellularLocation>
        <location evidence="1">Membrane</location>
    </subcellularLocation>
</comment>
<dbReference type="AlphaFoldDB" id="A0A1Y6BQV1"/>
<dbReference type="InterPro" id="IPR010920">
    <property type="entry name" value="LSM_dom_sf"/>
</dbReference>
<keyword evidence="7" id="KW-1185">Reference proteome</keyword>
<evidence type="ECO:0000256" key="4">
    <source>
        <dbReference type="ARBA" id="ARBA00023136"/>
    </source>
</evidence>
<keyword evidence="3" id="KW-1133">Transmembrane helix</keyword>
<dbReference type="PANTHER" id="PTHR30566">
    <property type="entry name" value="YNAI-RELATED MECHANOSENSITIVE ION CHANNEL"/>
    <property type="match status" value="1"/>
</dbReference>
<dbReference type="SUPFAM" id="SSF50182">
    <property type="entry name" value="Sm-like ribonucleoproteins"/>
    <property type="match status" value="1"/>
</dbReference>
<dbReference type="OrthoDB" id="9792218at2"/>
<name>A0A1Y6BQV1_9BACT</name>
<keyword evidence="4" id="KW-0472">Membrane</keyword>
<organism evidence="6 7">
    <name type="scientific">Pseudobacteriovorax antillogorgiicola</name>
    <dbReference type="NCBI Taxonomy" id="1513793"/>
    <lineage>
        <taxon>Bacteria</taxon>
        <taxon>Pseudomonadati</taxon>
        <taxon>Bdellovibrionota</taxon>
        <taxon>Oligoflexia</taxon>
        <taxon>Oligoflexales</taxon>
        <taxon>Pseudobacteriovoracaceae</taxon>
        <taxon>Pseudobacteriovorax</taxon>
    </lineage>
</organism>
<dbReference type="STRING" id="1513793.SAMN06296036_10636"/>
<accession>A0A1Y6BQV1</accession>
<evidence type="ECO:0000256" key="2">
    <source>
        <dbReference type="ARBA" id="ARBA00022692"/>
    </source>
</evidence>
<dbReference type="RefSeq" id="WP_132318078.1">
    <property type="nucleotide sequence ID" value="NZ_FWZT01000006.1"/>
</dbReference>
<gene>
    <name evidence="6" type="ORF">SAMN06296036_10636</name>
</gene>
<feature type="domain" description="Mechanosensitive ion channel MscS" evidence="5">
    <location>
        <begin position="2"/>
        <end position="66"/>
    </location>
</feature>
<dbReference type="GO" id="GO:0016020">
    <property type="term" value="C:membrane"/>
    <property type="evidence" value="ECO:0007669"/>
    <property type="project" value="UniProtKB-SubCell"/>
</dbReference>
<sequence>MENLISGFQIAFTQPIRIDDAVVVENEWGWIEEITLTYVVVRIWDLRRLVLPISYFTDKPFQNWTRKNAEVIGTVNLKVDFSIDVDAIRQELDRLLESTDLWNRNVNVVQVTEADERSATIRILVSSQNSPRCWDLRCLVREHMIRFISTQPEYQSHQIWRDRQPLSL</sequence>
<dbReference type="InterPro" id="IPR006685">
    <property type="entry name" value="MscS_channel_2nd"/>
</dbReference>
<dbReference type="GO" id="GO:0008381">
    <property type="term" value="F:mechanosensitive monoatomic ion channel activity"/>
    <property type="evidence" value="ECO:0007669"/>
    <property type="project" value="UniProtKB-ARBA"/>
</dbReference>
<keyword evidence="2" id="KW-0812">Transmembrane</keyword>